<keyword evidence="2" id="KW-1185">Reference proteome</keyword>
<dbReference type="STRING" id="597362.K5WQB5"/>
<name>K5WQB5_AGABU</name>
<proteinExistence type="predicted"/>
<dbReference type="RefSeq" id="XP_007331809.1">
    <property type="nucleotide sequence ID" value="XM_007331747.1"/>
</dbReference>
<dbReference type="OMA" id="MPGRIAT"/>
<dbReference type="GeneID" id="18824604"/>
<reference evidence="2" key="1">
    <citation type="journal article" date="2012" name="Proc. Natl. Acad. Sci. U.S.A.">
        <title>Genome sequence of the button mushroom Agaricus bisporus reveals mechanisms governing adaptation to a humic-rich ecological niche.</title>
        <authorList>
            <person name="Morin E."/>
            <person name="Kohler A."/>
            <person name="Baker A.R."/>
            <person name="Foulongne-Oriol M."/>
            <person name="Lombard V."/>
            <person name="Nagy L.G."/>
            <person name="Ohm R.A."/>
            <person name="Patyshakuliyeva A."/>
            <person name="Brun A."/>
            <person name="Aerts A.L."/>
            <person name="Bailey A.M."/>
            <person name="Billette C."/>
            <person name="Coutinho P.M."/>
            <person name="Deakin G."/>
            <person name="Doddapaneni H."/>
            <person name="Floudas D."/>
            <person name="Grimwood J."/>
            <person name="Hilden K."/>
            <person name="Kuees U."/>
            <person name="LaButti K.M."/>
            <person name="Lapidus A."/>
            <person name="Lindquist E.A."/>
            <person name="Lucas S.M."/>
            <person name="Murat C."/>
            <person name="Riley R.W."/>
            <person name="Salamov A.A."/>
            <person name="Schmutz J."/>
            <person name="Subramanian V."/>
            <person name="Woesten H.A.B."/>
            <person name="Xu J."/>
            <person name="Eastwood D.C."/>
            <person name="Foster G.D."/>
            <person name="Sonnenberg A.S."/>
            <person name="Cullen D."/>
            <person name="de Vries R.P."/>
            <person name="Lundell T."/>
            <person name="Hibbett D.S."/>
            <person name="Henrissat B."/>
            <person name="Burton K.S."/>
            <person name="Kerrigan R.W."/>
            <person name="Challen M.P."/>
            <person name="Grigoriev I.V."/>
            <person name="Martin F."/>
        </authorList>
    </citation>
    <scope>NUCLEOTIDE SEQUENCE [LARGE SCALE GENOMIC DNA]</scope>
    <source>
        <strain evidence="2">JB137-S8 / ATCC MYA-4627 / FGSC 10392</strain>
    </source>
</reference>
<dbReference type="Proteomes" id="UP000008493">
    <property type="component" value="Unassembled WGS sequence"/>
</dbReference>
<dbReference type="OrthoDB" id="5397701at2759"/>
<dbReference type="AlphaFoldDB" id="K5WQB5"/>
<accession>K5WQB5</accession>
<dbReference type="InParanoid" id="K5WQB5"/>
<dbReference type="KEGG" id="abp:AGABI1DRAFT115120"/>
<evidence type="ECO:0000313" key="1">
    <source>
        <dbReference type="EMBL" id="EKM77541.1"/>
    </source>
</evidence>
<dbReference type="EMBL" id="JH971395">
    <property type="protein sequence ID" value="EKM77541.1"/>
    <property type="molecule type" value="Genomic_DNA"/>
</dbReference>
<dbReference type="HOGENOM" id="CLU_080764_0_1_1"/>
<organism evidence="1 2">
    <name type="scientific">Agaricus bisporus var. burnettii (strain JB137-S8 / ATCC MYA-4627 / FGSC 10392)</name>
    <name type="common">White button mushroom</name>
    <dbReference type="NCBI Taxonomy" id="597362"/>
    <lineage>
        <taxon>Eukaryota</taxon>
        <taxon>Fungi</taxon>
        <taxon>Dikarya</taxon>
        <taxon>Basidiomycota</taxon>
        <taxon>Agaricomycotina</taxon>
        <taxon>Agaricomycetes</taxon>
        <taxon>Agaricomycetidae</taxon>
        <taxon>Agaricales</taxon>
        <taxon>Agaricineae</taxon>
        <taxon>Agaricaceae</taxon>
        <taxon>Agaricus</taxon>
    </lineage>
</organism>
<dbReference type="PANTHER" id="PTHR37331">
    <property type="entry name" value="YALI0F11671P"/>
    <property type="match status" value="1"/>
</dbReference>
<dbReference type="eggNOG" id="ENOG502S4BI">
    <property type="taxonomic scope" value="Eukaryota"/>
</dbReference>
<dbReference type="PANTHER" id="PTHR37331:SF1">
    <property type="entry name" value="YALI0F11671P"/>
    <property type="match status" value="1"/>
</dbReference>
<gene>
    <name evidence="1" type="ORF">AGABI1DRAFT_115120</name>
</gene>
<sequence>MGNVRPRPVTPSMCHVCDIILHARSRVRFDWTLHMQTSRNLARQFCRKHFLIVRRGITYSASRPSLSSSPCIQSNFKTSWLPRRRFSHSSPLSSTGSLADPSRPDLFYHIIQPPTPISQTLPAYALSFSTEKPPSNLSRTIIGWLPARGQAQGTDSNLASTLDATLEDFVENPGFVKILHSAVKDGLREGVDEIQKTSAVQKMDGWMHIHDERNIPALNRIGDPDDIIGTVLVKNCEIQAETYQPMPSYRLVTADGLIQLTPGLAKKLRDTLIRIANAERTDLR</sequence>
<protein>
    <submittedName>
        <fullName evidence="1">Uncharacterized protein</fullName>
    </submittedName>
</protein>
<evidence type="ECO:0000313" key="2">
    <source>
        <dbReference type="Proteomes" id="UP000008493"/>
    </source>
</evidence>